<feature type="compositionally biased region" description="Basic and acidic residues" evidence="1">
    <location>
        <begin position="23"/>
        <end position="42"/>
    </location>
</feature>
<protein>
    <submittedName>
        <fullName evidence="2">Uncharacterized protein</fullName>
    </submittedName>
</protein>
<dbReference type="Proteomes" id="UP000238196">
    <property type="component" value="Unassembled WGS sequence"/>
</dbReference>
<evidence type="ECO:0000313" key="3">
    <source>
        <dbReference type="Proteomes" id="UP000238196"/>
    </source>
</evidence>
<feature type="region of interest" description="Disordered" evidence="1">
    <location>
        <begin position="1"/>
        <end position="69"/>
    </location>
</feature>
<reference evidence="2 3" key="1">
    <citation type="submission" date="2018-02" db="EMBL/GenBank/DDBJ databases">
        <title>novel marine gammaproteobacteria from coastal saline agro ecosystem.</title>
        <authorList>
            <person name="Krishnan R."/>
            <person name="Ramesh Kumar N."/>
        </authorList>
    </citation>
    <scope>NUCLEOTIDE SEQUENCE [LARGE SCALE GENOMIC DNA]</scope>
    <source>
        <strain evidence="2 3">228</strain>
    </source>
</reference>
<feature type="compositionally biased region" description="Low complexity" evidence="1">
    <location>
        <begin position="43"/>
        <end position="57"/>
    </location>
</feature>
<evidence type="ECO:0000313" key="2">
    <source>
        <dbReference type="EMBL" id="PPC76468.1"/>
    </source>
</evidence>
<dbReference type="EMBL" id="PRLP01000051">
    <property type="protein sequence ID" value="PPC76468.1"/>
    <property type="molecule type" value="Genomic_DNA"/>
</dbReference>
<evidence type="ECO:0000256" key="1">
    <source>
        <dbReference type="SAM" id="MobiDB-lite"/>
    </source>
</evidence>
<feature type="compositionally biased region" description="Polar residues" evidence="1">
    <location>
        <begin position="58"/>
        <end position="69"/>
    </location>
</feature>
<sequence>MNINSVSGGAGYYGPQSLQSKPESAEPKNAGPDRDGDSDDRAVAASSSSSAPTTNASGQTIGQILNVTA</sequence>
<proteinExistence type="predicted"/>
<organism evidence="2 3">
    <name type="scientific">Proteobacteria bacterium 228</name>
    <dbReference type="NCBI Taxonomy" id="2083153"/>
    <lineage>
        <taxon>Bacteria</taxon>
        <taxon>Pseudomonadati</taxon>
        <taxon>Pseudomonadota</taxon>
    </lineage>
</organism>
<accession>A0A2S5KNV3</accession>
<gene>
    <name evidence="2" type="ORF">C4K68_15120</name>
</gene>
<dbReference type="AlphaFoldDB" id="A0A2S5KNV3"/>
<name>A0A2S5KNV3_9PROT</name>
<comment type="caution">
    <text evidence="2">The sequence shown here is derived from an EMBL/GenBank/DDBJ whole genome shotgun (WGS) entry which is preliminary data.</text>
</comment>